<dbReference type="InterPro" id="IPR006094">
    <property type="entry name" value="Oxid_FAD_bind_N"/>
</dbReference>
<dbReference type="Proteomes" id="UP001164390">
    <property type="component" value="Chromosome"/>
</dbReference>
<feature type="binding site" evidence="7">
    <location>
        <begin position="211"/>
        <end position="214"/>
    </location>
    <ligand>
        <name>FAD</name>
        <dbReference type="ChEBI" id="CHEBI:57692"/>
    </ligand>
</feature>
<evidence type="ECO:0000259" key="10">
    <source>
        <dbReference type="PROSITE" id="PS51387"/>
    </source>
</evidence>
<dbReference type="InterPro" id="IPR016167">
    <property type="entry name" value="FAD-bd_PCMH_sub1"/>
</dbReference>
<gene>
    <name evidence="11" type="ORF">L0C25_08605</name>
</gene>
<dbReference type="Gene3D" id="3.30.43.10">
    <property type="entry name" value="Uridine Diphospho-n-acetylenolpyruvylglucosamine Reductase, domain 2"/>
    <property type="match status" value="1"/>
</dbReference>
<keyword evidence="2" id="KW-0285">Flavoprotein</keyword>
<dbReference type="InterPro" id="IPR016166">
    <property type="entry name" value="FAD-bd_PCMH"/>
</dbReference>
<dbReference type="AlphaFoldDB" id="A0AA46YN50"/>
<accession>A0AA46YN50</accession>
<evidence type="ECO:0000256" key="6">
    <source>
        <dbReference type="PIRSR" id="PIRSR625650-2"/>
    </source>
</evidence>
<dbReference type="GO" id="GO:0016491">
    <property type="term" value="F:oxidoreductase activity"/>
    <property type="evidence" value="ECO:0007669"/>
    <property type="project" value="UniProtKB-KW"/>
</dbReference>
<evidence type="ECO:0000256" key="5">
    <source>
        <dbReference type="PIRSR" id="PIRSR625650-1"/>
    </source>
</evidence>
<dbReference type="InterPro" id="IPR016171">
    <property type="entry name" value="Vanillyl_alc_oxidase_C-sub2"/>
</dbReference>
<organism evidence="11 12">
    <name type="scientific">Solicola gregarius</name>
    <dbReference type="NCBI Taxonomy" id="2908642"/>
    <lineage>
        <taxon>Bacteria</taxon>
        <taxon>Bacillati</taxon>
        <taxon>Actinomycetota</taxon>
        <taxon>Actinomycetes</taxon>
        <taxon>Propionibacteriales</taxon>
        <taxon>Nocardioidaceae</taxon>
        <taxon>Solicola</taxon>
    </lineage>
</organism>
<sequence>MSEQPMAWDAWGDPERATPLPDEVRALIAAAFHLDTAPTPPLDEHDVRLRHGALDPADLDALAEIGGPDSVSVEHASRLRHAGGKSTTDLLRRQGPRQDAPDAVVEPPTPEAVVRVLEYCSQRRIAVVAYGGGTSVVGGVDPVRDGFDAVVSLDLCRLVSLASLDTTSGLATLGAGLTGPQAEALLGEHGLSLGHFPQSFEHASIGGFAATRSSGQASSGYGRFDDMVHAVTVATPRGTIRLGRAPASAAGPDLRQLFLGSEGTLGVITDVTVRVHPVPSHTSYASWTFPDFASGADAVRTLVQAGGRPTVIRLSDEAETATNHLIAGAADAPPGCSAVATFEGESERAEFELAYARRMLEAAGGTWQGADTAQAWERGRFQAPYLRDSLLREGVLVETLETATTWSNLATLRAAVTDALASALGDTAPLVMCHLSHTYATGASLYFTVACARADDPIGQWSTAKHAVGDAIANAGGTITHHHAVGRDHLPWMHDEIGGLGIDVLRAVKSAVDPAGILNPGKLIG</sequence>
<evidence type="ECO:0000256" key="1">
    <source>
        <dbReference type="ARBA" id="ARBA00008000"/>
    </source>
</evidence>
<dbReference type="EMBL" id="CP094970">
    <property type="protein sequence ID" value="UYM07121.1"/>
    <property type="molecule type" value="Genomic_DNA"/>
</dbReference>
<dbReference type="InterPro" id="IPR004113">
    <property type="entry name" value="FAD-bd_oxidored_4_C"/>
</dbReference>
<keyword evidence="4" id="KW-0560">Oxidoreductase</keyword>
<evidence type="ECO:0000313" key="12">
    <source>
        <dbReference type="Proteomes" id="UP001164390"/>
    </source>
</evidence>
<feature type="site" description="Important for enzyme activity" evidence="8">
    <location>
        <position position="313"/>
    </location>
</feature>
<evidence type="ECO:0000256" key="8">
    <source>
        <dbReference type="PIRSR" id="PIRSR625650-4"/>
    </source>
</evidence>
<dbReference type="GO" id="GO:0071949">
    <property type="term" value="F:FAD binding"/>
    <property type="evidence" value="ECO:0007669"/>
    <property type="project" value="InterPro"/>
</dbReference>
<feature type="region of interest" description="Disordered" evidence="9">
    <location>
        <begin position="79"/>
        <end position="104"/>
    </location>
</feature>
<evidence type="ECO:0000256" key="2">
    <source>
        <dbReference type="ARBA" id="ARBA00022630"/>
    </source>
</evidence>
<dbReference type="Gene3D" id="3.30.300.330">
    <property type="match status" value="1"/>
</dbReference>
<feature type="active site" description="Proton donor/acceptor" evidence="5">
    <location>
        <position position="446"/>
    </location>
</feature>
<comment type="cofactor">
    <cofactor evidence="7">
        <name>FAD</name>
        <dbReference type="ChEBI" id="CHEBI:57692"/>
    </cofactor>
</comment>
<proteinExistence type="inferred from homology"/>
<keyword evidence="12" id="KW-1185">Reference proteome</keyword>
<feature type="binding site" evidence="7">
    <location>
        <begin position="262"/>
        <end position="268"/>
    </location>
    <ligand>
        <name>FAD</name>
        <dbReference type="ChEBI" id="CHEBI:57692"/>
    </ligand>
</feature>
<dbReference type="PANTHER" id="PTHR46568">
    <property type="entry name" value="ALKYLDIHYDROXYACETONEPHOSPHATE SYNTHASE, PEROXISOMAL"/>
    <property type="match status" value="1"/>
</dbReference>
<dbReference type="Gene3D" id="3.30.465.10">
    <property type="match status" value="1"/>
</dbReference>
<dbReference type="GO" id="GO:0008610">
    <property type="term" value="P:lipid biosynthetic process"/>
    <property type="evidence" value="ECO:0007669"/>
    <property type="project" value="InterPro"/>
</dbReference>
<dbReference type="KEGG" id="sgrg:L0C25_08605"/>
<comment type="similarity">
    <text evidence="1">Belongs to the FAD-binding oxidoreductase/transferase type 4 family.</text>
</comment>
<dbReference type="SUPFAM" id="SSF55103">
    <property type="entry name" value="FAD-linked oxidases, C-terminal domain"/>
    <property type="match status" value="1"/>
</dbReference>
<dbReference type="Pfam" id="PF02913">
    <property type="entry name" value="FAD-oxidase_C"/>
    <property type="match status" value="1"/>
</dbReference>
<dbReference type="InterPro" id="IPR016164">
    <property type="entry name" value="FAD-linked_Oxase-like_C"/>
</dbReference>
<evidence type="ECO:0000313" key="11">
    <source>
        <dbReference type="EMBL" id="UYM07121.1"/>
    </source>
</evidence>
<keyword evidence="3 7" id="KW-0274">FAD</keyword>
<protein>
    <submittedName>
        <fullName evidence="11">FAD-binding oxidoreductase</fullName>
    </submittedName>
</protein>
<evidence type="ECO:0000256" key="3">
    <source>
        <dbReference type="ARBA" id="ARBA00022827"/>
    </source>
</evidence>
<dbReference type="InterPro" id="IPR036318">
    <property type="entry name" value="FAD-bd_PCMH-like_sf"/>
</dbReference>
<evidence type="ECO:0000256" key="9">
    <source>
        <dbReference type="SAM" id="MobiDB-lite"/>
    </source>
</evidence>
<evidence type="ECO:0000256" key="7">
    <source>
        <dbReference type="PIRSR" id="PIRSR625650-3"/>
    </source>
</evidence>
<dbReference type="GO" id="GO:0008609">
    <property type="term" value="F:alkylglycerone-phosphate synthase activity"/>
    <property type="evidence" value="ECO:0007669"/>
    <property type="project" value="InterPro"/>
</dbReference>
<dbReference type="Gene3D" id="1.10.45.10">
    <property type="entry name" value="Vanillyl-alcohol Oxidase, Chain A, domain 4"/>
    <property type="match status" value="1"/>
</dbReference>
<evidence type="ECO:0000256" key="4">
    <source>
        <dbReference type="ARBA" id="ARBA00023002"/>
    </source>
</evidence>
<name>A0AA46YN50_9ACTN</name>
<dbReference type="Pfam" id="PF01565">
    <property type="entry name" value="FAD_binding_4"/>
    <property type="match status" value="1"/>
</dbReference>
<reference evidence="11" key="1">
    <citation type="submission" date="2022-01" db="EMBL/GenBank/DDBJ databases">
        <title>Nocardioidaceae gen. sp. A5X3R13.</title>
        <authorList>
            <person name="Lopez Marin M.A."/>
            <person name="Uhlik O."/>
        </authorList>
    </citation>
    <scope>NUCLEOTIDE SEQUENCE</scope>
    <source>
        <strain evidence="11">A5X3R13</strain>
    </source>
</reference>
<dbReference type="RefSeq" id="WP_271636065.1">
    <property type="nucleotide sequence ID" value="NZ_CP094970.1"/>
</dbReference>
<feature type="domain" description="FAD-binding PCMH-type" evidence="10">
    <location>
        <begin position="97"/>
        <end position="278"/>
    </location>
</feature>
<dbReference type="SUPFAM" id="SSF56176">
    <property type="entry name" value="FAD-binding/transporter-associated domain-like"/>
    <property type="match status" value="1"/>
</dbReference>
<dbReference type="PANTHER" id="PTHR46568:SF1">
    <property type="entry name" value="ALKYLDIHYDROXYACETONEPHOSPHATE SYNTHASE, PEROXISOMAL"/>
    <property type="match status" value="1"/>
</dbReference>
<dbReference type="InterPro" id="IPR016169">
    <property type="entry name" value="FAD-bd_PCMH_sub2"/>
</dbReference>
<dbReference type="InterPro" id="IPR025650">
    <property type="entry name" value="Alkyl-DHAP_Synthase"/>
</dbReference>
<dbReference type="PROSITE" id="PS51387">
    <property type="entry name" value="FAD_PCMH"/>
    <property type="match status" value="1"/>
</dbReference>
<feature type="binding site" evidence="6">
    <location>
        <position position="387"/>
    </location>
    <ligand>
        <name>substrate</name>
    </ligand>
</feature>
<dbReference type="Gene3D" id="3.30.70.3450">
    <property type="match status" value="1"/>
</dbReference>